<dbReference type="KEGG" id="nall:PP769_13865"/>
<keyword evidence="2" id="KW-1185">Reference proteome</keyword>
<dbReference type="RefSeq" id="WP_312641105.1">
    <property type="nucleotide sequence ID" value="NZ_CP116967.1"/>
</dbReference>
<evidence type="ECO:0000313" key="2">
    <source>
        <dbReference type="Proteomes" id="UP001302719"/>
    </source>
</evidence>
<proteinExistence type="predicted"/>
<evidence type="ECO:0008006" key="3">
    <source>
        <dbReference type="Google" id="ProtNLM"/>
    </source>
</evidence>
<dbReference type="Gene3D" id="3.40.50.2020">
    <property type="match status" value="1"/>
</dbReference>
<accession>A0AA96GG24</accession>
<name>A0AA96GG24_9BACT</name>
<dbReference type="SUPFAM" id="SSF53271">
    <property type="entry name" value="PRTase-like"/>
    <property type="match status" value="1"/>
</dbReference>
<gene>
    <name evidence="1" type="ORF">PP769_13865</name>
</gene>
<reference evidence="1 2" key="1">
    <citation type="submission" date="2023-01" db="EMBL/GenBank/DDBJ databases">
        <title>Cultivation and genomic characterization of new, ubiquitous marine nitrite-oxidizing bacteria from the Nitrospirales.</title>
        <authorList>
            <person name="Mueller A.J."/>
            <person name="Daebeler A."/>
            <person name="Herbold C.W."/>
            <person name="Kirkegaard R.H."/>
            <person name="Daims H."/>
        </authorList>
    </citation>
    <scope>NUCLEOTIDE SEQUENCE [LARGE SCALE GENOMIC DNA]</scope>
    <source>
        <strain evidence="1 2">VA</strain>
    </source>
</reference>
<sequence length="260" mass="28907">MNLVLEKHKRISELVDYQRRLYADSTVEERLQAIVGKSPSSSLSKHEVIRILRDSMAVLFDTHVAVVSGHHTATYLGFESIARDADLLSLISADMGHWVLGLSQHHRIDGLLVPASDARLLAEGIATSISPQMTMRVVYAPFNQDTGKIGVEIPEGSIQKGDNFVVINDVTARGSCVNKLKTIVNDHGGHVVGMMVFARRDSGQFPLMDDLMSRYPFYYGTNVTMPQWDIQDCPNCRAGEEIFSWKEMPSDLRARGDDAC</sequence>
<dbReference type="Proteomes" id="UP001302719">
    <property type="component" value="Chromosome"/>
</dbReference>
<evidence type="ECO:0000313" key="1">
    <source>
        <dbReference type="EMBL" id="WNM57056.1"/>
    </source>
</evidence>
<dbReference type="EMBL" id="CP116967">
    <property type="protein sequence ID" value="WNM57056.1"/>
    <property type="molecule type" value="Genomic_DNA"/>
</dbReference>
<dbReference type="InterPro" id="IPR029057">
    <property type="entry name" value="PRTase-like"/>
</dbReference>
<protein>
    <recommendedName>
        <fullName evidence="3">Orotate phosphoribosyltransferase</fullName>
    </recommendedName>
</protein>
<organism evidence="1 2">
    <name type="scientific">Candidatus Nitrospira allomarina</name>
    <dbReference type="NCBI Taxonomy" id="3020900"/>
    <lineage>
        <taxon>Bacteria</taxon>
        <taxon>Pseudomonadati</taxon>
        <taxon>Nitrospirota</taxon>
        <taxon>Nitrospiria</taxon>
        <taxon>Nitrospirales</taxon>
        <taxon>Nitrospiraceae</taxon>
        <taxon>Nitrospira</taxon>
    </lineage>
</organism>
<dbReference type="AlphaFoldDB" id="A0AA96GG24"/>